<name>A0AAQ4EKL2_AMBAM</name>
<proteinExistence type="predicted"/>
<keyword evidence="3" id="KW-1185">Reference proteome</keyword>
<evidence type="ECO:0000259" key="1">
    <source>
        <dbReference type="PROSITE" id="PS51029"/>
    </source>
</evidence>
<evidence type="ECO:0000313" key="2">
    <source>
        <dbReference type="EMBL" id="KAK8774993.1"/>
    </source>
</evidence>
<organism evidence="2 3">
    <name type="scientific">Amblyomma americanum</name>
    <name type="common">Lone star tick</name>
    <dbReference type="NCBI Taxonomy" id="6943"/>
    <lineage>
        <taxon>Eukaryota</taxon>
        <taxon>Metazoa</taxon>
        <taxon>Ecdysozoa</taxon>
        <taxon>Arthropoda</taxon>
        <taxon>Chelicerata</taxon>
        <taxon>Arachnida</taxon>
        <taxon>Acari</taxon>
        <taxon>Parasitiformes</taxon>
        <taxon>Ixodida</taxon>
        <taxon>Ixodoidea</taxon>
        <taxon>Ixodidae</taxon>
        <taxon>Amblyomminae</taxon>
        <taxon>Amblyomma</taxon>
    </lineage>
</organism>
<feature type="domain" description="MADF" evidence="1">
    <location>
        <begin position="26"/>
        <end position="116"/>
    </location>
</feature>
<dbReference type="PROSITE" id="PS51029">
    <property type="entry name" value="MADF"/>
    <property type="match status" value="2"/>
</dbReference>
<dbReference type="PANTHER" id="PTHR21505">
    <property type="entry name" value="MADF DOMAIN-CONTAINING PROTEIN-RELATED"/>
    <property type="match status" value="1"/>
</dbReference>
<comment type="caution">
    <text evidence="2">The sequence shown here is derived from an EMBL/GenBank/DDBJ whole genome shotgun (WGS) entry which is preliminary data.</text>
</comment>
<feature type="domain" description="MADF" evidence="1">
    <location>
        <begin position="332"/>
        <end position="422"/>
    </location>
</feature>
<reference evidence="2 3" key="1">
    <citation type="journal article" date="2023" name="Arcadia Sci">
        <title>De novo assembly of a long-read Amblyomma americanum tick genome.</title>
        <authorList>
            <person name="Chou S."/>
            <person name="Poskanzer K.E."/>
            <person name="Rollins M."/>
            <person name="Thuy-Boun P.S."/>
        </authorList>
    </citation>
    <scope>NUCLEOTIDE SEQUENCE [LARGE SCALE GENOMIC DNA]</scope>
    <source>
        <strain evidence="2">F_SG_1</strain>
        <tissue evidence="2">Salivary glands</tissue>
    </source>
</reference>
<evidence type="ECO:0000313" key="3">
    <source>
        <dbReference type="Proteomes" id="UP001321473"/>
    </source>
</evidence>
<accession>A0AAQ4EKL2</accession>
<dbReference type="EMBL" id="JARKHS020014719">
    <property type="protein sequence ID" value="KAK8774993.1"/>
    <property type="molecule type" value="Genomic_DNA"/>
</dbReference>
<feature type="non-terminal residue" evidence="2">
    <location>
        <position position="518"/>
    </location>
</feature>
<protein>
    <recommendedName>
        <fullName evidence="1">MADF domain-containing protein</fullName>
    </recommendedName>
</protein>
<dbReference type="SMART" id="SM00595">
    <property type="entry name" value="MADF"/>
    <property type="match status" value="2"/>
</dbReference>
<dbReference type="Proteomes" id="UP001321473">
    <property type="component" value="Unassembled WGS sequence"/>
</dbReference>
<dbReference type="InterPro" id="IPR006578">
    <property type="entry name" value="MADF-dom"/>
</dbReference>
<dbReference type="Pfam" id="PF10545">
    <property type="entry name" value="MADF_DNA_bdg"/>
    <property type="match status" value="2"/>
</dbReference>
<gene>
    <name evidence="2" type="ORF">V5799_010473</name>
</gene>
<sequence>MDATVPAIPTSSGERKPVWTNRKEAQLIELYRCARWLWDRQHPDYADDRKRRNALYAIAVYLDNEFDVPDLVEKIQELRDQYAKELRKESRRRSTRHLTYRWIHIERMEFLRSAVTADESEQAPGDVPSLLEVHEHGVACPCEGAPGDQDGEPTHHPLEILLSPAEQLAGWVNDQQLAPETQYSENWHFAQGPERGAPSVCSQVPDNEAANTTQVPEPNISTYAAEQTSMPVLVSYTVKREPEEALSVPHIECYPEGSRFASPPAEARDLPGISGNVPVDFPLGTLEFASFTIESCCRQVDFTPAVMDATVPAIPTSSGERKPVWTNRKEAQLIELYRCARWLWDRQHPDYADDRKRRNALYAIAVYLDNEFDVPDLVEKIQELRDQYAKELRKESRRRSTRHFIYRWIHIERMEFLRSAVTADESEQAPGDVPSLLIESCCRQVDFTPAVMDATVPAIPTSSGERKPVWTNRKEAQLIELYRCARWLWDRQHPDYADDRKRRNALYAIAVYLDNEFD</sequence>
<dbReference type="AlphaFoldDB" id="A0AAQ4EKL2"/>
<dbReference type="PANTHER" id="PTHR21505:SF12">
    <property type="entry name" value="MADF DOMAIN-CONTAINING PROTEIN-RELATED"/>
    <property type="match status" value="1"/>
</dbReference>